<reference evidence="1" key="2">
    <citation type="journal article" date="2014" name="ISME J.">
        <title>Microbial stratification in low pH oxic and suboxic macroscopic growths along an acid mine drainage.</title>
        <authorList>
            <person name="Mendez-Garcia C."/>
            <person name="Mesa V."/>
            <person name="Sprenger R.R."/>
            <person name="Richter M."/>
            <person name="Diez M.S."/>
            <person name="Solano J."/>
            <person name="Bargiela R."/>
            <person name="Golyshina O.V."/>
            <person name="Manteca A."/>
            <person name="Ramos J.L."/>
            <person name="Gallego J.R."/>
            <person name="Llorente I."/>
            <person name="Martins Dos Santos V.A."/>
            <person name="Jensen O.N."/>
            <person name="Pelaez A.I."/>
            <person name="Sanchez J."/>
            <person name="Ferrer M."/>
        </authorList>
    </citation>
    <scope>NUCLEOTIDE SEQUENCE</scope>
</reference>
<feature type="non-terminal residue" evidence="1">
    <location>
        <position position="77"/>
    </location>
</feature>
<reference evidence="1" key="1">
    <citation type="submission" date="2013-08" db="EMBL/GenBank/DDBJ databases">
        <authorList>
            <person name="Mendez C."/>
            <person name="Richter M."/>
            <person name="Ferrer M."/>
            <person name="Sanchez J."/>
        </authorList>
    </citation>
    <scope>NUCLEOTIDE SEQUENCE</scope>
</reference>
<gene>
    <name evidence="1" type="ORF">B1B_16890</name>
</gene>
<accession>T1A162</accession>
<comment type="caution">
    <text evidence="1">The sequence shown here is derived from an EMBL/GenBank/DDBJ whole genome shotgun (WGS) entry which is preliminary data.</text>
</comment>
<name>T1A162_9ZZZZ</name>
<protein>
    <submittedName>
        <fullName evidence="1">Transposase, IS4 family protein</fullName>
    </submittedName>
</protein>
<organism evidence="1">
    <name type="scientific">mine drainage metagenome</name>
    <dbReference type="NCBI Taxonomy" id="410659"/>
    <lineage>
        <taxon>unclassified sequences</taxon>
        <taxon>metagenomes</taxon>
        <taxon>ecological metagenomes</taxon>
    </lineage>
</organism>
<dbReference type="AlphaFoldDB" id="T1A162"/>
<evidence type="ECO:0000313" key="1">
    <source>
        <dbReference type="EMBL" id="EQD35555.1"/>
    </source>
</evidence>
<proteinExistence type="predicted"/>
<dbReference type="EMBL" id="AUZY01011260">
    <property type="protein sequence ID" value="EQD35555.1"/>
    <property type="molecule type" value="Genomic_DNA"/>
</dbReference>
<sequence>MYTRITRSGGRSYLQLVEGYRTDTGTVRQRIVATLGRLDQLGPKHLDPLIQGLNRALGRAEPTAAPVTYERARTYGD</sequence>